<dbReference type="EMBL" id="JANBPW010000189">
    <property type="protein sequence ID" value="KAJ1950517.1"/>
    <property type="molecule type" value="Genomic_DNA"/>
</dbReference>
<evidence type="ECO:0000313" key="1">
    <source>
        <dbReference type="EMBL" id="KAJ1950517.1"/>
    </source>
</evidence>
<reference evidence="1" key="1">
    <citation type="submission" date="2022-07" db="EMBL/GenBank/DDBJ databases">
        <title>Phylogenomic reconstructions and comparative analyses of Kickxellomycotina fungi.</title>
        <authorList>
            <person name="Reynolds N.K."/>
            <person name="Stajich J.E."/>
            <person name="Barry K."/>
            <person name="Grigoriev I.V."/>
            <person name="Crous P."/>
            <person name="Smith M.E."/>
        </authorList>
    </citation>
    <scope>NUCLEOTIDE SEQUENCE</scope>
    <source>
        <strain evidence="1">NRRL 5244</strain>
    </source>
</reference>
<name>A0ACC1JG22_9FUNG</name>
<protein>
    <submittedName>
        <fullName evidence="1">Small subunit (SSU) processome component</fullName>
    </submittedName>
</protein>
<feature type="non-terminal residue" evidence="1">
    <location>
        <position position="1"/>
    </location>
</feature>
<organism evidence="1 2">
    <name type="scientific">Linderina macrospora</name>
    <dbReference type="NCBI Taxonomy" id="4868"/>
    <lineage>
        <taxon>Eukaryota</taxon>
        <taxon>Fungi</taxon>
        <taxon>Fungi incertae sedis</taxon>
        <taxon>Zoopagomycota</taxon>
        <taxon>Kickxellomycotina</taxon>
        <taxon>Kickxellomycetes</taxon>
        <taxon>Kickxellales</taxon>
        <taxon>Kickxellaceae</taxon>
        <taxon>Linderina</taxon>
    </lineage>
</organism>
<keyword evidence="2" id="KW-1185">Reference proteome</keyword>
<gene>
    <name evidence="1" type="primary">UTP5</name>
    <name evidence="1" type="ORF">FBU59_000645</name>
</gene>
<proteinExistence type="predicted"/>
<sequence>KSSGGSKQVVVALALQNGQIQIYSPARDTVVKTLEGVHESPVTDLAFGPDGSGQLVSIDESGVLVQWDIAVGSALNQISTGINEARKLLVSSDGQRVVIGSHKLEMWDLGKQSMLQSWPGHTSAIFSLEWAADETALVSAAESDRHVQIWDASPTASSAAVMRARAILAIDSDVVYTHVSVDGSVLAIGEDGVMYVWHQVAVAQRDGSTKTKSDIGQAADGVVRIVSSEDADQTVAILLARFSRVSGDEGHVMIIRGSALMPVFETLSIADSTGQFERSLVLSRAPQKNILVSSARTEAEQKLAKQQQKYDDTSATVISPVVEAIAKSQKIASDSSKQEMPSLAERVKQLSAGTDDEDAEMQDGKVGKQLTAGTLVRVLVQALHTDDQEMLNMVIDNSARTNVVRDTVLGLPTMYVLSFLQQLFVRFQTTPSKASTLLPWIRTTLTLHSAYLTTIPNLVPQLSGFYQGVEARLETHQKLLRLNGRLELVHTQIRTRELIEKDKSGRKLAQQATPVKKSKTMKPLNVYHESDSEDDEQVDGAAAWQAEESTDDDADMASDAESDNQWSDGEEEIDGIEAAASDDDDEEDESGSEQSGDDDDLEQFD</sequence>
<dbReference type="Proteomes" id="UP001150603">
    <property type="component" value="Unassembled WGS sequence"/>
</dbReference>
<evidence type="ECO:0000313" key="2">
    <source>
        <dbReference type="Proteomes" id="UP001150603"/>
    </source>
</evidence>
<comment type="caution">
    <text evidence="1">The sequence shown here is derived from an EMBL/GenBank/DDBJ whole genome shotgun (WGS) entry which is preliminary data.</text>
</comment>
<accession>A0ACC1JG22</accession>